<organism evidence="2">
    <name type="scientific">freshwater metagenome</name>
    <dbReference type="NCBI Taxonomy" id="449393"/>
    <lineage>
        <taxon>unclassified sequences</taxon>
        <taxon>metagenomes</taxon>
        <taxon>ecological metagenomes</taxon>
    </lineage>
</organism>
<feature type="transmembrane region" description="Helical" evidence="1">
    <location>
        <begin position="169"/>
        <end position="190"/>
    </location>
</feature>
<evidence type="ECO:0008006" key="3">
    <source>
        <dbReference type="Google" id="ProtNLM"/>
    </source>
</evidence>
<sequence length="203" mass="22782">MDASDKEKVLSAFGGKKGILDSTVPSVIFLVSYNITKNLELCMLISVIVATALLVLRLIQREKLIHSVSGFVAVAFCGWLAWKTGKPANYFQPSLWKNSAFLVVYLISIIVKWPIIGVILGAILGENLAWRKDPRRLRAYTNATWIWFALFAIRLVIQYPLYETNNFNALGIASIFLGFPLYALTLWGTWRVISSVPLAKNED</sequence>
<dbReference type="Pfam" id="PF11361">
    <property type="entry name" value="DUF3159"/>
    <property type="match status" value="1"/>
</dbReference>
<feature type="transmembrane region" description="Helical" evidence="1">
    <location>
        <begin position="102"/>
        <end position="125"/>
    </location>
</feature>
<gene>
    <name evidence="2" type="ORF">GM50_18465</name>
</gene>
<feature type="transmembrane region" description="Helical" evidence="1">
    <location>
        <begin position="64"/>
        <end position="82"/>
    </location>
</feature>
<feature type="transmembrane region" description="Helical" evidence="1">
    <location>
        <begin position="137"/>
        <end position="157"/>
    </location>
</feature>
<reference evidence="2" key="1">
    <citation type="submission" date="2014-05" db="EMBL/GenBank/DDBJ databases">
        <title>Key roles for freshwater Actinobacteria revealed by deep metagenomic sequencing.</title>
        <authorList>
            <person name="Ghai R."/>
            <person name="Mizuno C.M."/>
            <person name="Picazo A."/>
            <person name="Camacho A."/>
            <person name="Rodriguez-Valera F."/>
        </authorList>
    </citation>
    <scope>NUCLEOTIDE SEQUENCE</scope>
</reference>
<dbReference type="AlphaFoldDB" id="A0A094PZ12"/>
<keyword evidence="1" id="KW-0472">Membrane</keyword>
<dbReference type="InterPro" id="IPR016566">
    <property type="entry name" value="UCP010219"/>
</dbReference>
<accession>A0A094PZ12</accession>
<protein>
    <recommendedName>
        <fullName evidence="3">DUF3159 domain-containing protein</fullName>
    </recommendedName>
</protein>
<comment type="caution">
    <text evidence="2">The sequence shown here is derived from an EMBL/GenBank/DDBJ whole genome shotgun (WGS) entry which is preliminary data.</text>
</comment>
<feature type="transmembrane region" description="Helical" evidence="1">
    <location>
        <begin position="38"/>
        <end position="59"/>
    </location>
</feature>
<keyword evidence="1" id="KW-0812">Transmembrane</keyword>
<dbReference type="PIRSF" id="PIRSF010219">
    <property type="entry name" value="UCP010219"/>
    <property type="match status" value="1"/>
</dbReference>
<proteinExistence type="predicted"/>
<dbReference type="EMBL" id="JNSK01000111">
    <property type="protein sequence ID" value="KGA14969.1"/>
    <property type="molecule type" value="Genomic_DNA"/>
</dbReference>
<keyword evidence="1" id="KW-1133">Transmembrane helix</keyword>
<evidence type="ECO:0000256" key="1">
    <source>
        <dbReference type="SAM" id="Phobius"/>
    </source>
</evidence>
<name>A0A094PZ12_9ZZZZ</name>
<evidence type="ECO:0000313" key="2">
    <source>
        <dbReference type="EMBL" id="KGA14969.1"/>
    </source>
</evidence>